<geneLocation type="plasmid" evidence="3 4">
    <name>unnamed1</name>
</geneLocation>
<sequence>MSWYALATLEHADGLAALVLPDGAVLLSALPDAGELGRLSVTGIIRRWGEMEARIDRLAVDADNRARQGNVVLTKVPRTAVPFQPFRIFGAASNYIEHAAEMETKLAAKVDSTPFVFMKSQSSIIGPDEPVVLPPESQKVDWEVELGVVIGKAGRRISEAHALDHIAGYVVVNDISARDLTRRTDFPFSHDWFRGKSFDSFTPVGPWFVPKSCVPDLHRLRLTLSVNGEMMQDGTSGDMIFNTFEQIAYLSRLLELRPTDLLATGTPAGVGMARGIFLKPGDRMVAGIEHVGEIANPVIAEG</sequence>
<dbReference type="GO" id="GO:0003824">
    <property type="term" value="F:catalytic activity"/>
    <property type="evidence" value="ECO:0007669"/>
    <property type="project" value="InterPro"/>
</dbReference>
<evidence type="ECO:0000256" key="1">
    <source>
        <dbReference type="ARBA" id="ARBA00010211"/>
    </source>
</evidence>
<evidence type="ECO:0000313" key="3">
    <source>
        <dbReference type="EMBL" id="AUN33677.1"/>
    </source>
</evidence>
<name>A0A2K9NKT1_9PROT</name>
<dbReference type="KEGG" id="ncb:C0V82_23900"/>
<dbReference type="InterPro" id="IPR011234">
    <property type="entry name" value="Fumarylacetoacetase-like_C"/>
</dbReference>
<proteinExistence type="inferred from homology"/>
<dbReference type="AlphaFoldDB" id="A0A2K9NKT1"/>
<reference evidence="3 4" key="1">
    <citation type="submission" date="2017-12" db="EMBL/GenBank/DDBJ databases">
        <title>Genomes of bacteria within cyanobacterial aggregates.</title>
        <authorList>
            <person name="Cai H."/>
        </authorList>
    </citation>
    <scope>NUCLEOTIDE SEQUENCE [LARGE SCALE GENOMIC DNA]</scope>
    <source>
        <strain evidence="3 4">TH16</strain>
        <plasmid evidence="3 4">unnamed1</plasmid>
    </source>
</reference>
<organism evidence="3 4">
    <name type="scientific">Niveispirillum cyanobacteriorum</name>
    <dbReference type="NCBI Taxonomy" id="1612173"/>
    <lineage>
        <taxon>Bacteria</taxon>
        <taxon>Pseudomonadati</taxon>
        <taxon>Pseudomonadota</taxon>
        <taxon>Alphaproteobacteria</taxon>
        <taxon>Rhodospirillales</taxon>
        <taxon>Azospirillaceae</taxon>
        <taxon>Niveispirillum</taxon>
    </lineage>
</organism>
<dbReference type="Proteomes" id="UP000234752">
    <property type="component" value="Plasmid unnamed1"/>
</dbReference>
<dbReference type="InterPro" id="IPR051121">
    <property type="entry name" value="FAH"/>
</dbReference>
<accession>A0A2K9NKT1</accession>
<dbReference type="SUPFAM" id="SSF56529">
    <property type="entry name" value="FAH"/>
    <property type="match status" value="1"/>
</dbReference>
<keyword evidence="2" id="KW-0479">Metal-binding</keyword>
<dbReference type="Pfam" id="PF01557">
    <property type="entry name" value="FAA_hydrolase"/>
    <property type="match status" value="1"/>
</dbReference>
<dbReference type="InterPro" id="IPR036663">
    <property type="entry name" value="Fumarylacetoacetase_C_sf"/>
</dbReference>
<dbReference type="GO" id="GO:0046872">
    <property type="term" value="F:metal ion binding"/>
    <property type="evidence" value="ECO:0007669"/>
    <property type="project" value="UniProtKB-KW"/>
</dbReference>
<evidence type="ECO:0000256" key="2">
    <source>
        <dbReference type="ARBA" id="ARBA00022723"/>
    </source>
</evidence>
<protein>
    <submittedName>
        <fullName evidence="3">5-oxopent-3-ene-1,2,5-tricarboxylate decarboxylase</fullName>
    </submittedName>
</protein>
<dbReference type="PANTHER" id="PTHR42796">
    <property type="entry name" value="FUMARYLACETOACETATE HYDROLASE DOMAIN-CONTAINING PROTEIN 2A-RELATED"/>
    <property type="match status" value="1"/>
</dbReference>
<dbReference type="PANTHER" id="PTHR42796:SF4">
    <property type="entry name" value="FUMARYLACETOACETATE HYDROLASE DOMAIN-CONTAINING PROTEIN 2A"/>
    <property type="match status" value="1"/>
</dbReference>
<dbReference type="RefSeq" id="WP_102115182.1">
    <property type="nucleotide sequence ID" value="NZ_BMGN01000001.1"/>
</dbReference>
<gene>
    <name evidence="3" type="ORF">C0V82_23900</name>
</gene>
<dbReference type="GO" id="GO:0044281">
    <property type="term" value="P:small molecule metabolic process"/>
    <property type="evidence" value="ECO:0007669"/>
    <property type="project" value="UniProtKB-ARBA"/>
</dbReference>
<dbReference type="EMBL" id="CP025613">
    <property type="protein sequence ID" value="AUN33677.1"/>
    <property type="molecule type" value="Genomic_DNA"/>
</dbReference>
<comment type="similarity">
    <text evidence="1">Belongs to the FAH family.</text>
</comment>
<evidence type="ECO:0000313" key="4">
    <source>
        <dbReference type="Proteomes" id="UP000234752"/>
    </source>
</evidence>
<keyword evidence="4" id="KW-1185">Reference proteome</keyword>
<dbReference type="Gene3D" id="3.90.850.10">
    <property type="entry name" value="Fumarylacetoacetase-like, C-terminal domain"/>
    <property type="match status" value="1"/>
</dbReference>
<dbReference type="OrthoDB" id="5197601at2"/>
<keyword evidence="3" id="KW-0614">Plasmid</keyword>